<dbReference type="Proteomes" id="UP000259421">
    <property type="component" value="Segment"/>
</dbReference>
<reference evidence="3" key="1">
    <citation type="submission" date="2018-07" db="EMBL/GenBank/DDBJ databases">
        <title>Giant CbK-like Caulobacter bacteriophages have genetically divergent genomes.</title>
        <authorList>
            <person name="Wilson K.M."/>
            <person name="Ely B."/>
        </authorList>
    </citation>
    <scope>NUCLEOTIDE SEQUENCE [LARGE SCALE GENOMIC DNA]</scope>
</reference>
<evidence type="ECO:0000313" key="1">
    <source>
        <dbReference type="EMBL" id="AXQ69059.1"/>
    </source>
</evidence>
<accession>A0A385EED0</accession>
<name>A0A385EED0_9CAUD</name>
<gene>
    <name evidence="1" type="ORF">CcrBL9_gp035</name>
    <name evidence="2" type="ORF">CcrBL9_gp551</name>
</gene>
<sequence length="112" mass="12438">MERLNVHVLTITYDSGNPVPPFVALAMSKEELDDNLQAKAREEVENLYFEEDDLFDDLAKVLTAERVAELQPLGLDAIGLLTPVEVVTMAKQFASITPSFDVLPLYLESTPT</sequence>
<evidence type="ECO:0000313" key="3">
    <source>
        <dbReference type="Proteomes" id="UP000259421"/>
    </source>
</evidence>
<reference evidence="1" key="2">
    <citation type="submission" date="2018-07" db="EMBL/GenBank/DDBJ databases">
        <authorList>
            <person name="Quirk P.G."/>
            <person name="Krulwich T.A."/>
        </authorList>
    </citation>
    <scope>NUCLEOTIDE SEQUENCE</scope>
</reference>
<dbReference type="EMBL" id="MH588546">
    <property type="protein sequence ID" value="AXQ69575.1"/>
    <property type="molecule type" value="Genomic_DNA"/>
</dbReference>
<reference evidence="1 3" key="3">
    <citation type="submission" date="2018-09" db="EMBL/GenBank/DDBJ databases">
        <title>Giant CbK-like Caulobacter bacteriophages have genetically divergent genomes.</title>
        <authorList>
            <person name="Wilson K."/>
            <person name="Ely B."/>
        </authorList>
    </citation>
    <scope>NUCLEOTIDE SEQUENCE [LARGE SCALE GENOMIC DNA]</scope>
</reference>
<protein>
    <submittedName>
        <fullName evidence="1">Uncharacterized protein</fullName>
    </submittedName>
</protein>
<organism evidence="1 3">
    <name type="scientific">Caulobacter phage CcrBL9</name>
    <dbReference type="NCBI Taxonomy" id="2283270"/>
    <lineage>
        <taxon>Viruses</taxon>
        <taxon>Duplodnaviria</taxon>
        <taxon>Heunggongvirae</taxon>
        <taxon>Uroviricota</taxon>
        <taxon>Caudoviricetes</taxon>
        <taxon>Jeanschmidtviridae</taxon>
        <taxon>Bertelyvirus</taxon>
        <taxon>Bertelyvirus BL9</taxon>
    </lineage>
</organism>
<proteinExistence type="predicted"/>
<evidence type="ECO:0000313" key="2">
    <source>
        <dbReference type="EMBL" id="AXQ69575.1"/>
    </source>
</evidence>
<dbReference type="EMBL" id="MH588546">
    <property type="protein sequence ID" value="AXQ69059.1"/>
    <property type="molecule type" value="Genomic_DNA"/>
</dbReference>
<keyword evidence="3" id="KW-1185">Reference proteome</keyword>